<evidence type="ECO:0000256" key="1">
    <source>
        <dbReference type="ARBA" id="ARBA00023002"/>
    </source>
</evidence>
<dbReference type="InterPro" id="IPR000683">
    <property type="entry name" value="Gfo/Idh/MocA-like_OxRdtase_N"/>
</dbReference>
<evidence type="ECO:0000313" key="4">
    <source>
        <dbReference type="EMBL" id="QKJ32852.1"/>
    </source>
</evidence>
<dbReference type="Pfam" id="PF22725">
    <property type="entry name" value="GFO_IDH_MocA_C3"/>
    <property type="match status" value="1"/>
</dbReference>
<sequence>MIKNNENKKSIKWGIIGCGNVTEVKSGPAFNEVPHSKLVAVMRRNAALAADYARRHKVSKWYSQAEELIADPEVNAIYVATPPAYHEEYVIKALEYGKMVYVEKPVTTTVESCERMVEAEHAFRGKLCVAHYRRALPYFNGIKGMLDQGTIGKVKMVKLTMLQPYRNDLIAKTEYNWRVVPALSGGGLFFDLAPHQLDILMWMLGEPVSCQGISLNHAGLYEADDTVVGTIQFPNGVLFTGDWCFTVPNHLKQDRCEIIGEKGAIKFEMFGKRFTVKTEDGIESFDYDHPRHIQQPMIGKVVNYFLGNGLNPCSANDALKSLQVMEAFQRKNEKDFKFIEL</sequence>
<dbReference type="KEGG" id="mmab:HQ865_24875"/>
<keyword evidence="5" id="KW-1185">Reference proteome</keyword>
<dbReference type="Proteomes" id="UP000505355">
    <property type="component" value="Chromosome"/>
</dbReference>
<dbReference type="InterPro" id="IPR036291">
    <property type="entry name" value="NAD(P)-bd_dom_sf"/>
</dbReference>
<feature type="domain" description="GFO/IDH/MocA-like oxidoreductase" evidence="3">
    <location>
        <begin position="142"/>
        <end position="265"/>
    </location>
</feature>
<dbReference type="InterPro" id="IPR050463">
    <property type="entry name" value="Gfo/Idh/MocA_oxidrdct_glycsds"/>
</dbReference>
<reference evidence="4 5" key="1">
    <citation type="submission" date="2020-05" db="EMBL/GenBank/DDBJ databases">
        <title>Mucilaginibacter mali sp. nov.</title>
        <authorList>
            <person name="Kim H.S."/>
            <person name="Lee K.C."/>
            <person name="Suh M.K."/>
            <person name="Kim J.-S."/>
            <person name="Han K.-I."/>
            <person name="Eom M.K."/>
            <person name="Shin Y.K."/>
            <person name="Lee J.-S."/>
        </authorList>
    </citation>
    <scope>NUCLEOTIDE SEQUENCE [LARGE SCALE GENOMIC DNA]</scope>
    <source>
        <strain evidence="4 5">G2-14</strain>
    </source>
</reference>
<gene>
    <name evidence="4" type="ORF">HQ865_24875</name>
</gene>
<dbReference type="GO" id="GO:0016491">
    <property type="term" value="F:oxidoreductase activity"/>
    <property type="evidence" value="ECO:0007669"/>
    <property type="project" value="UniProtKB-KW"/>
</dbReference>
<evidence type="ECO:0000313" key="5">
    <source>
        <dbReference type="Proteomes" id="UP000505355"/>
    </source>
</evidence>
<dbReference type="Gene3D" id="3.40.50.720">
    <property type="entry name" value="NAD(P)-binding Rossmann-like Domain"/>
    <property type="match status" value="1"/>
</dbReference>
<name>A0A7D4QIR8_9SPHI</name>
<evidence type="ECO:0000259" key="2">
    <source>
        <dbReference type="Pfam" id="PF01408"/>
    </source>
</evidence>
<dbReference type="Gene3D" id="3.30.360.10">
    <property type="entry name" value="Dihydrodipicolinate Reductase, domain 2"/>
    <property type="match status" value="1"/>
</dbReference>
<dbReference type="AlphaFoldDB" id="A0A7D4QIR8"/>
<dbReference type="SUPFAM" id="SSF55347">
    <property type="entry name" value="Glyceraldehyde-3-phosphate dehydrogenase-like, C-terminal domain"/>
    <property type="match status" value="1"/>
</dbReference>
<dbReference type="GO" id="GO:0000166">
    <property type="term" value="F:nucleotide binding"/>
    <property type="evidence" value="ECO:0007669"/>
    <property type="project" value="InterPro"/>
</dbReference>
<organism evidence="4 5">
    <name type="scientific">Mucilaginibacter mali</name>
    <dbReference type="NCBI Taxonomy" id="2740462"/>
    <lineage>
        <taxon>Bacteria</taxon>
        <taxon>Pseudomonadati</taxon>
        <taxon>Bacteroidota</taxon>
        <taxon>Sphingobacteriia</taxon>
        <taxon>Sphingobacteriales</taxon>
        <taxon>Sphingobacteriaceae</taxon>
        <taxon>Mucilaginibacter</taxon>
    </lineage>
</organism>
<dbReference type="Pfam" id="PF01408">
    <property type="entry name" value="GFO_IDH_MocA"/>
    <property type="match status" value="1"/>
</dbReference>
<dbReference type="PANTHER" id="PTHR43818">
    <property type="entry name" value="BCDNA.GH03377"/>
    <property type="match status" value="1"/>
</dbReference>
<accession>A0A7D4QIR8</accession>
<dbReference type="InterPro" id="IPR055170">
    <property type="entry name" value="GFO_IDH_MocA-like_dom"/>
</dbReference>
<dbReference type="EMBL" id="CP054139">
    <property type="protein sequence ID" value="QKJ32852.1"/>
    <property type="molecule type" value="Genomic_DNA"/>
</dbReference>
<keyword evidence="1" id="KW-0560">Oxidoreductase</keyword>
<proteinExistence type="predicted"/>
<dbReference type="SUPFAM" id="SSF51735">
    <property type="entry name" value="NAD(P)-binding Rossmann-fold domains"/>
    <property type="match status" value="1"/>
</dbReference>
<dbReference type="RefSeq" id="WP_173417497.1">
    <property type="nucleotide sequence ID" value="NZ_CP054139.1"/>
</dbReference>
<feature type="domain" description="Gfo/Idh/MocA-like oxidoreductase N-terminal" evidence="2">
    <location>
        <begin position="11"/>
        <end position="122"/>
    </location>
</feature>
<protein>
    <submittedName>
        <fullName evidence="4">Gfo/Idh/MocA family oxidoreductase</fullName>
    </submittedName>
</protein>
<dbReference type="PANTHER" id="PTHR43818:SF11">
    <property type="entry name" value="BCDNA.GH03377"/>
    <property type="match status" value="1"/>
</dbReference>
<evidence type="ECO:0000259" key="3">
    <source>
        <dbReference type="Pfam" id="PF22725"/>
    </source>
</evidence>